<feature type="region of interest" description="Disordered" evidence="1">
    <location>
        <begin position="163"/>
        <end position="182"/>
    </location>
</feature>
<reference evidence="3" key="2">
    <citation type="journal article" date="2008" name="Nucleic Acids Res.">
        <title>The rice annotation project database (RAP-DB): 2008 update.</title>
        <authorList>
            <consortium name="The rice annotation project (RAP)"/>
        </authorList>
    </citation>
    <scope>GENOME REANNOTATION</scope>
    <source>
        <strain evidence="3">cv. Nipponbare</strain>
    </source>
</reference>
<reference evidence="3" key="1">
    <citation type="journal article" date="2005" name="Nature">
        <title>The map-based sequence of the rice genome.</title>
        <authorList>
            <consortium name="International rice genome sequencing project (IRGSP)"/>
            <person name="Matsumoto T."/>
            <person name="Wu J."/>
            <person name="Kanamori H."/>
            <person name="Katayose Y."/>
            <person name="Fujisawa M."/>
            <person name="Namiki N."/>
            <person name="Mizuno H."/>
            <person name="Yamamoto K."/>
            <person name="Antonio B.A."/>
            <person name="Baba T."/>
            <person name="Sakata K."/>
            <person name="Nagamura Y."/>
            <person name="Aoki H."/>
            <person name="Arikawa K."/>
            <person name="Arita K."/>
            <person name="Bito T."/>
            <person name="Chiden Y."/>
            <person name="Fujitsuka N."/>
            <person name="Fukunaka R."/>
            <person name="Hamada M."/>
            <person name="Harada C."/>
            <person name="Hayashi A."/>
            <person name="Hijishita S."/>
            <person name="Honda M."/>
            <person name="Hosokawa S."/>
            <person name="Ichikawa Y."/>
            <person name="Idonuma A."/>
            <person name="Iijima M."/>
            <person name="Ikeda M."/>
            <person name="Ikeno M."/>
            <person name="Ito K."/>
            <person name="Ito S."/>
            <person name="Ito T."/>
            <person name="Ito Y."/>
            <person name="Ito Y."/>
            <person name="Iwabuchi A."/>
            <person name="Kamiya K."/>
            <person name="Karasawa W."/>
            <person name="Kurita K."/>
            <person name="Katagiri S."/>
            <person name="Kikuta A."/>
            <person name="Kobayashi H."/>
            <person name="Kobayashi N."/>
            <person name="Machita K."/>
            <person name="Maehara T."/>
            <person name="Masukawa M."/>
            <person name="Mizubayashi T."/>
            <person name="Mukai Y."/>
            <person name="Nagasaki H."/>
            <person name="Nagata Y."/>
            <person name="Naito S."/>
            <person name="Nakashima M."/>
            <person name="Nakama Y."/>
            <person name="Nakamichi Y."/>
            <person name="Nakamura M."/>
            <person name="Meguro A."/>
            <person name="Negishi M."/>
            <person name="Ohta I."/>
            <person name="Ohta T."/>
            <person name="Okamoto M."/>
            <person name="Ono N."/>
            <person name="Saji S."/>
            <person name="Sakaguchi M."/>
            <person name="Sakai K."/>
            <person name="Shibata M."/>
            <person name="Shimokawa T."/>
            <person name="Song J."/>
            <person name="Takazaki Y."/>
            <person name="Terasawa K."/>
            <person name="Tsugane M."/>
            <person name="Tsuji K."/>
            <person name="Ueda S."/>
            <person name="Waki K."/>
            <person name="Yamagata H."/>
            <person name="Yamamoto M."/>
            <person name="Yamamoto S."/>
            <person name="Yamane H."/>
            <person name="Yoshiki S."/>
            <person name="Yoshihara R."/>
            <person name="Yukawa K."/>
            <person name="Zhong H."/>
            <person name="Yano M."/>
            <person name="Yuan Q."/>
            <person name="Ouyang S."/>
            <person name="Liu J."/>
            <person name="Jones K.M."/>
            <person name="Gansberger K."/>
            <person name="Moffat K."/>
            <person name="Hill J."/>
            <person name="Bera J."/>
            <person name="Fadrosh D."/>
            <person name="Jin S."/>
            <person name="Johri S."/>
            <person name="Kim M."/>
            <person name="Overton L."/>
            <person name="Reardon M."/>
            <person name="Tsitrin T."/>
            <person name="Vuong H."/>
            <person name="Weaver B."/>
            <person name="Ciecko A."/>
            <person name="Tallon L."/>
            <person name="Jackson J."/>
            <person name="Pai G."/>
            <person name="Aken S.V."/>
            <person name="Utterback T."/>
            <person name="Reidmuller S."/>
            <person name="Feldblyum T."/>
            <person name="Hsiao J."/>
            <person name="Zismann V."/>
            <person name="Iobst S."/>
            <person name="de Vazeille A.R."/>
            <person name="Buell C.R."/>
            <person name="Ying K."/>
            <person name="Li Y."/>
            <person name="Lu T."/>
            <person name="Huang Y."/>
            <person name="Zhao Q."/>
            <person name="Feng Q."/>
            <person name="Zhang L."/>
            <person name="Zhu J."/>
            <person name="Weng Q."/>
            <person name="Mu J."/>
            <person name="Lu Y."/>
            <person name="Fan D."/>
            <person name="Liu Y."/>
            <person name="Guan J."/>
            <person name="Zhang Y."/>
            <person name="Yu S."/>
            <person name="Liu X."/>
            <person name="Zhang Y."/>
            <person name="Hong G."/>
            <person name="Han B."/>
            <person name="Choisne N."/>
            <person name="Demange N."/>
            <person name="Orjeda G."/>
            <person name="Samain S."/>
            <person name="Cattolico L."/>
            <person name="Pelletier E."/>
            <person name="Couloux A."/>
            <person name="Segurens B."/>
            <person name="Wincker P."/>
            <person name="D'Hont A."/>
            <person name="Scarpelli C."/>
            <person name="Weissenbach J."/>
            <person name="Salanoubat M."/>
            <person name="Quetier F."/>
            <person name="Yu Y."/>
            <person name="Kim H.R."/>
            <person name="Rambo T."/>
            <person name="Currie J."/>
            <person name="Collura K."/>
            <person name="Luo M."/>
            <person name="Yang T."/>
            <person name="Ammiraju J.S.S."/>
            <person name="Engler F."/>
            <person name="Soderlund C."/>
            <person name="Wing R.A."/>
            <person name="Palmer L.E."/>
            <person name="de la Bastide M."/>
            <person name="Spiegel L."/>
            <person name="Nascimento L."/>
            <person name="Zutavern T."/>
            <person name="O'Shaughnessy A."/>
            <person name="Dike S."/>
            <person name="Dedhia N."/>
            <person name="Preston R."/>
            <person name="Balija V."/>
            <person name="McCombie W.R."/>
            <person name="Chow T."/>
            <person name="Chen H."/>
            <person name="Chung M."/>
            <person name="Chen C."/>
            <person name="Shaw J."/>
            <person name="Wu H."/>
            <person name="Hsiao K."/>
            <person name="Chao Y."/>
            <person name="Chu M."/>
            <person name="Cheng C."/>
            <person name="Hour A."/>
            <person name="Lee P."/>
            <person name="Lin S."/>
            <person name="Lin Y."/>
            <person name="Liou J."/>
            <person name="Liu S."/>
            <person name="Hsing Y."/>
            <person name="Raghuvanshi S."/>
            <person name="Mohanty A."/>
            <person name="Bharti A.K."/>
            <person name="Gaur A."/>
            <person name="Gupta V."/>
            <person name="Kumar D."/>
            <person name="Ravi V."/>
            <person name="Vij S."/>
            <person name="Kapur A."/>
            <person name="Khurana P."/>
            <person name="Khurana P."/>
            <person name="Khurana J.P."/>
            <person name="Tyagi A.K."/>
            <person name="Gaikwad K."/>
            <person name="Singh A."/>
            <person name="Dalal V."/>
            <person name="Srivastava S."/>
            <person name="Dixit A."/>
            <person name="Pal A.K."/>
            <person name="Ghazi I.A."/>
            <person name="Yadav M."/>
            <person name="Pandit A."/>
            <person name="Bhargava A."/>
            <person name="Sureshbabu K."/>
            <person name="Batra K."/>
            <person name="Sharma T.R."/>
            <person name="Mohapatra T."/>
            <person name="Singh N.K."/>
            <person name="Messing J."/>
            <person name="Nelson A.B."/>
            <person name="Fuks G."/>
            <person name="Kavchok S."/>
            <person name="Keizer G."/>
            <person name="Linton E."/>
            <person name="Llaca V."/>
            <person name="Song R."/>
            <person name="Tanyolac B."/>
            <person name="Young S."/>
            <person name="Ho-Il K."/>
            <person name="Hahn J.H."/>
            <person name="Sangsakoo G."/>
            <person name="Vanavichit A."/>
            <person name="de Mattos Luiz.A.T."/>
            <person name="Zimmer P.D."/>
            <person name="Malone G."/>
            <person name="Dellagostin O."/>
            <person name="de Oliveira A.C."/>
            <person name="Bevan M."/>
            <person name="Bancroft I."/>
            <person name="Minx P."/>
            <person name="Cordum H."/>
            <person name="Wilson R."/>
            <person name="Cheng Z."/>
            <person name="Jin W."/>
            <person name="Jiang J."/>
            <person name="Leong S.A."/>
            <person name="Iwama H."/>
            <person name="Gojobori T."/>
            <person name="Itoh T."/>
            <person name="Niimura Y."/>
            <person name="Fujii Y."/>
            <person name="Habara T."/>
            <person name="Sakai H."/>
            <person name="Sato Y."/>
            <person name="Wilson G."/>
            <person name="Kumar K."/>
            <person name="McCouch S."/>
            <person name="Juretic N."/>
            <person name="Hoen D."/>
            <person name="Wright S."/>
            <person name="Bruskiewich R."/>
            <person name="Bureau T."/>
            <person name="Miyao A."/>
            <person name="Hirochika H."/>
            <person name="Nishikawa T."/>
            <person name="Kadowaki K."/>
            <person name="Sugiura M."/>
            <person name="Burr B."/>
            <person name="Sasaki T."/>
        </authorList>
    </citation>
    <scope>NUCLEOTIDE SEQUENCE [LARGE SCALE GENOMIC DNA]</scope>
    <source>
        <strain evidence="3">cv. Nipponbare</strain>
    </source>
</reference>
<feature type="compositionally biased region" description="Polar residues" evidence="1">
    <location>
        <begin position="72"/>
        <end position="86"/>
    </location>
</feature>
<evidence type="ECO:0000313" key="3">
    <source>
        <dbReference type="Proteomes" id="UP000000763"/>
    </source>
</evidence>
<evidence type="ECO:0000256" key="1">
    <source>
        <dbReference type="SAM" id="MobiDB-lite"/>
    </source>
</evidence>
<accession>Q10J11</accession>
<name>Q10J11_ORYSJ</name>
<organism evidence="2 3">
    <name type="scientific">Oryza sativa subsp. japonica</name>
    <name type="common">Rice</name>
    <dbReference type="NCBI Taxonomy" id="39947"/>
    <lineage>
        <taxon>Eukaryota</taxon>
        <taxon>Viridiplantae</taxon>
        <taxon>Streptophyta</taxon>
        <taxon>Embryophyta</taxon>
        <taxon>Tracheophyta</taxon>
        <taxon>Spermatophyta</taxon>
        <taxon>Magnoliopsida</taxon>
        <taxon>Liliopsida</taxon>
        <taxon>Poales</taxon>
        <taxon>Poaceae</taxon>
        <taxon>BOP clade</taxon>
        <taxon>Oryzoideae</taxon>
        <taxon>Oryzeae</taxon>
        <taxon>Oryzinae</taxon>
        <taxon>Oryza</taxon>
        <taxon>Oryza sativa</taxon>
    </lineage>
</organism>
<dbReference type="EMBL" id="AC106887">
    <property type="protein sequence ID" value="AAR89006.1"/>
    <property type="molecule type" value="Genomic_DNA"/>
</dbReference>
<protein>
    <submittedName>
        <fullName evidence="2">Uncharacterized protein</fullName>
    </submittedName>
</protein>
<sequence>MELGQSECPVDRLTNSPWHERGAARCLLRTGANPKVWCDRLEGVMRRVLSRPLSGGGSKAATVLGGAPRLHLSSSGPKTTNNNDAKQSGGDATSGGAPCLQLSLSGSEATDDAPSSYESREAPLPLGRLPRRLRIDLELPSLSVASLPPPIFLTADAFSFPNDDSAGNNSAAKIEAATVGSR</sequence>
<dbReference type="Proteomes" id="UP000000763">
    <property type="component" value="Chromosome 3"/>
</dbReference>
<evidence type="ECO:0000313" key="2">
    <source>
        <dbReference type="EMBL" id="AAR89006.1"/>
    </source>
</evidence>
<dbReference type="AlphaFoldDB" id="Q10J11"/>
<feature type="region of interest" description="Disordered" evidence="1">
    <location>
        <begin position="67"/>
        <end position="123"/>
    </location>
</feature>
<proteinExistence type="predicted"/>
<gene>
    <name evidence="2" type="ORF">OSJNBa0054H04.20</name>
</gene>